<dbReference type="Proteomes" id="UP000676310">
    <property type="component" value="Unassembled WGS sequence"/>
</dbReference>
<proteinExistence type="predicted"/>
<evidence type="ECO:0000313" key="1">
    <source>
        <dbReference type="EMBL" id="CAG5159142.1"/>
    </source>
</evidence>
<reference evidence="1" key="1">
    <citation type="submission" date="2021-05" db="EMBL/GenBank/DDBJ databases">
        <authorList>
            <person name="Stam R."/>
        </authorList>
    </citation>
    <scope>NUCLEOTIDE SEQUENCE</scope>
    <source>
        <strain evidence="1">CS162</strain>
    </source>
</reference>
<dbReference type="AlphaFoldDB" id="A0A8J2N603"/>
<dbReference type="GeneID" id="67017212"/>
<organism evidence="1 2">
    <name type="scientific">Alternaria atra</name>
    <dbReference type="NCBI Taxonomy" id="119953"/>
    <lineage>
        <taxon>Eukaryota</taxon>
        <taxon>Fungi</taxon>
        <taxon>Dikarya</taxon>
        <taxon>Ascomycota</taxon>
        <taxon>Pezizomycotina</taxon>
        <taxon>Dothideomycetes</taxon>
        <taxon>Pleosporomycetidae</taxon>
        <taxon>Pleosporales</taxon>
        <taxon>Pleosporineae</taxon>
        <taxon>Pleosporaceae</taxon>
        <taxon>Alternaria</taxon>
        <taxon>Alternaria sect. Ulocladioides</taxon>
    </lineage>
</organism>
<dbReference type="EMBL" id="CAJRGZ010000019">
    <property type="protein sequence ID" value="CAG5159142.1"/>
    <property type="molecule type" value="Genomic_DNA"/>
</dbReference>
<accession>A0A8J2N603</accession>
<dbReference type="RefSeq" id="XP_043168988.1">
    <property type="nucleotide sequence ID" value="XM_043313053.1"/>
</dbReference>
<keyword evidence="2" id="KW-1185">Reference proteome</keyword>
<sequence length="397" mass="44885">MYSIRRSCQSALLKSENVCLYANGTRRAFSRTSVSSRGALPNFLPPSKPELSELLSRFNSKVLLPSHLTKEQQKLVYSQESRAKLEAEPVEITLGDVTLPLEHIDRNQLPNRFKTFRRIIKESETKEDWENVVRCLEGFQEAGIKAPSQWQELAIRRLNLAGMNHLVLKMLQRPKATGVSLSNFGVLLQVLRSVHDKAALADWAEDDTIKAYKQAKQIVELMDNEEHHKAQKRPVKEGEFPEGDWRGRPSVVALPTEMAAVLAERYGGDKEEVKKLSNRLVNALKQSGYMNSFDMTSQRTSVTSAAHQNITRHLAFLKDYCYELLEVLIVWNALKTSRKVLGAEMPLAEEAQKFEARAEEVLMGGLGSLENMSKNKEGKPLKSLFVDYIKNAAEVCK</sequence>
<gene>
    <name evidence="1" type="ORF">ALTATR162_LOCUS5434</name>
</gene>
<evidence type="ECO:0000313" key="2">
    <source>
        <dbReference type="Proteomes" id="UP000676310"/>
    </source>
</evidence>
<protein>
    <submittedName>
        <fullName evidence="1">Uncharacterized protein</fullName>
    </submittedName>
</protein>
<name>A0A8J2N603_9PLEO</name>
<dbReference type="OrthoDB" id="5405126at2759"/>
<comment type="caution">
    <text evidence="1">The sequence shown here is derived from an EMBL/GenBank/DDBJ whole genome shotgun (WGS) entry which is preliminary data.</text>
</comment>